<dbReference type="RefSeq" id="YP_001468908.1">
    <property type="nucleotide sequence ID" value="NC_009816.1"/>
</dbReference>
<dbReference type="SUPFAM" id="SSF52218">
    <property type="entry name" value="Flavoproteins"/>
    <property type="match status" value="1"/>
</dbReference>
<dbReference type="Proteomes" id="UP000002414">
    <property type="component" value="Segment"/>
</dbReference>
<evidence type="ECO:0000313" key="2">
    <source>
        <dbReference type="EMBL" id="ABF57460.1"/>
    </source>
</evidence>
<dbReference type="GeneID" id="5745453"/>
<organism evidence="2 3">
    <name type="scientific">Corynebacterium phage P1201</name>
    <dbReference type="NCBI Taxonomy" id="384848"/>
    <lineage>
        <taxon>Viruses</taxon>
        <taxon>Duplodnaviria</taxon>
        <taxon>Heunggongvirae</taxon>
        <taxon>Uroviricota</taxon>
        <taxon>Caudoviricetes</taxon>
        <taxon>Zierdtviridae</taxon>
        <taxon>Toshachvirinae</taxon>
        <taxon>Chunghsingvirus</taxon>
        <taxon>Chunghsingvirus P1201</taxon>
        <taxon>Corynebacterium virus P1201</taxon>
    </lineage>
</organism>
<accession>A7IY77</accession>
<dbReference type="InterPro" id="IPR029039">
    <property type="entry name" value="Flavoprotein-like_sf"/>
</dbReference>
<dbReference type="EMBL" id="DQ499600">
    <property type="protein sequence ID" value="ABF57460.1"/>
    <property type="molecule type" value="Genomic_DNA"/>
</dbReference>
<keyword evidence="3" id="KW-1185">Reference proteome</keyword>
<feature type="region of interest" description="Disordered" evidence="1">
    <location>
        <begin position="1"/>
        <end position="24"/>
    </location>
</feature>
<evidence type="ECO:0000313" key="3">
    <source>
        <dbReference type="Proteomes" id="UP000002414"/>
    </source>
</evidence>
<dbReference type="Pfam" id="PF07972">
    <property type="entry name" value="Flavodoxin_NdrI"/>
    <property type="match status" value="1"/>
</dbReference>
<dbReference type="GO" id="GO:0010181">
    <property type="term" value="F:FMN binding"/>
    <property type="evidence" value="ECO:0007669"/>
    <property type="project" value="InterPro"/>
</dbReference>
<sequence>MEGPDLRTRRQDRESHDQPPRRKDLRSMIGIIFESKGGTTARLVKNFSRYITEDRVVHRIGEGEPLPKELLQADKFLLVLPTYENFKEQRKNPNAPIRFISEEAEAVAAILMALGKPVAAVCAGNRTFGADYGAVANELSRLEVPVATKVELSGDEIDWQYIGEVVARIK</sequence>
<evidence type="ECO:0000256" key="1">
    <source>
        <dbReference type="SAM" id="MobiDB-lite"/>
    </source>
</evidence>
<dbReference type="KEGG" id="vg:5745453"/>
<protein>
    <submittedName>
        <fullName evidence="2">Gp6</fullName>
    </submittedName>
</protein>
<name>A7IY77_9CAUD</name>
<dbReference type="Gene3D" id="3.40.50.360">
    <property type="match status" value="1"/>
</dbReference>
<reference evidence="2 3" key="1">
    <citation type="journal article" date="2008" name="Virology">
        <title>Genome sequence of the lytic bacteriophage P1201 from Corynebacterium glutamicum NCHU 87078: Evolutionary relationships to phages from Corynebacterineae.</title>
        <authorList>
            <person name="Chen C.L."/>
            <person name="Pan T.Y."/>
            <person name="Kan S.C."/>
            <person name="Kuan Y.C."/>
            <person name="Hong L.Y."/>
            <person name="Chiu K.R."/>
            <person name="Sheu C.S."/>
            <person name="Yang J.S."/>
            <person name="Hsu W.H."/>
            <person name="Hu H.Y."/>
        </authorList>
    </citation>
    <scope>NUCLEOTIDE SEQUENCE</scope>
</reference>
<dbReference type="InterPro" id="IPR004465">
    <property type="entry name" value="RNR_NrdI"/>
</dbReference>
<proteinExistence type="predicted"/>